<protein>
    <recommendedName>
        <fullName evidence="1">Glycosyltransferase subfamily 4-like N-terminal domain-containing protein</fullName>
    </recommendedName>
</protein>
<evidence type="ECO:0000259" key="1">
    <source>
        <dbReference type="Pfam" id="PF13439"/>
    </source>
</evidence>
<gene>
    <name evidence="2" type="ORF">GCM10009114_20890</name>
</gene>
<reference evidence="2 3" key="1">
    <citation type="journal article" date="2019" name="Int. J. Syst. Evol. Microbiol.">
        <title>The Global Catalogue of Microorganisms (GCM) 10K type strain sequencing project: providing services to taxonomists for standard genome sequencing and annotation.</title>
        <authorList>
            <consortium name="The Broad Institute Genomics Platform"/>
            <consortium name="The Broad Institute Genome Sequencing Center for Infectious Disease"/>
            <person name="Wu L."/>
            <person name="Ma J."/>
        </authorList>
    </citation>
    <scope>NUCLEOTIDE SEQUENCE [LARGE SCALE GENOMIC DNA]</scope>
    <source>
        <strain evidence="2 3">JCM 15896</strain>
    </source>
</reference>
<dbReference type="EMBL" id="BAAAFD010000005">
    <property type="protein sequence ID" value="GAA0856971.1"/>
    <property type="molecule type" value="Genomic_DNA"/>
</dbReference>
<dbReference type="Pfam" id="PF13439">
    <property type="entry name" value="Glyco_transf_4"/>
    <property type="match status" value="1"/>
</dbReference>
<feature type="domain" description="Glycosyltransferase subfamily 4-like N-terminal" evidence="1">
    <location>
        <begin position="14"/>
        <end position="164"/>
    </location>
</feature>
<dbReference type="PANTHER" id="PTHR45947:SF3">
    <property type="entry name" value="SULFOQUINOVOSYL TRANSFERASE SQD2"/>
    <property type="match status" value="1"/>
</dbReference>
<dbReference type="InterPro" id="IPR028098">
    <property type="entry name" value="Glyco_trans_4-like_N"/>
</dbReference>
<dbReference type="Gene3D" id="3.40.50.2000">
    <property type="entry name" value="Glycogen Phosphorylase B"/>
    <property type="match status" value="2"/>
</dbReference>
<name>A0ABN1LKE5_9ALTE</name>
<dbReference type="SUPFAM" id="SSF53756">
    <property type="entry name" value="UDP-Glycosyltransferase/glycogen phosphorylase"/>
    <property type="match status" value="1"/>
</dbReference>
<evidence type="ECO:0000313" key="2">
    <source>
        <dbReference type="EMBL" id="GAA0856971.1"/>
    </source>
</evidence>
<sequence>MKVLFVTRKWPPAVGGMETYSVELCKQLENHVDLTIRKLPGKEDGSPPSPIAILVFFISSLFFLVFNAKRYDVVHIGDFVLAPLGWISKILAPKTKTVIMIHGLDILYGNRRGLLPAIYRVYQHTMQKLYCADYFIANSENTGRLCISAGFSPVEIIPLGVNTHLPPLTSSDHDSSILFLGRLVVRKGALWFAKNVLPGLPEHITMKVVGKTWDQSEEGGLLNCHRVEMMGYVSEQSLNILKQQCMLAVMPNQPSENATDVEGFGLVAAELSMQGIPLLASNIDGITCAVLDGKTGFLVEHDNVQQWQTKVLEIEKWTAQQRQDFSRRCIAETESYFSWQRVAQDTLTLYKKLMSKGKSPL</sequence>
<dbReference type="CDD" id="cd03801">
    <property type="entry name" value="GT4_PimA-like"/>
    <property type="match status" value="1"/>
</dbReference>
<dbReference type="Proteomes" id="UP001500359">
    <property type="component" value="Unassembled WGS sequence"/>
</dbReference>
<proteinExistence type="predicted"/>
<organism evidence="2 3">
    <name type="scientific">Aliiglaciecola litoralis</name>
    <dbReference type="NCBI Taxonomy" id="582857"/>
    <lineage>
        <taxon>Bacteria</taxon>
        <taxon>Pseudomonadati</taxon>
        <taxon>Pseudomonadota</taxon>
        <taxon>Gammaproteobacteria</taxon>
        <taxon>Alteromonadales</taxon>
        <taxon>Alteromonadaceae</taxon>
        <taxon>Aliiglaciecola</taxon>
    </lineage>
</organism>
<comment type="caution">
    <text evidence="2">The sequence shown here is derived from an EMBL/GenBank/DDBJ whole genome shotgun (WGS) entry which is preliminary data.</text>
</comment>
<accession>A0ABN1LKE5</accession>
<keyword evidence="3" id="KW-1185">Reference proteome</keyword>
<dbReference type="InterPro" id="IPR050194">
    <property type="entry name" value="Glycosyltransferase_grp1"/>
</dbReference>
<evidence type="ECO:0000313" key="3">
    <source>
        <dbReference type="Proteomes" id="UP001500359"/>
    </source>
</evidence>
<dbReference type="Pfam" id="PF13692">
    <property type="entry name" value="Glyco_trans_1_4"/>
    <property type="match status" value="1"/>
</dbReference>
<dbReference type="PANTHER" id="PTHR45947">
    <property type="entry name" value="SULFOQUINOVOSYL TRANSFERASE SQD2"/>
    <property type="match status" value="1"/>
</dbReference>
<dbReference type="RefSeq" id="WP_343859636.1">
    <property type="nucleotide sequence ID" value="NZ_BAAAFD010000005.1"/>
</dbReference>